<feature type="transmembrane region" description="Helical" evidence="5">
    <location>
        <begin position="56"/>
        <end position="76"/>
    </location>
</feature>
<reference evidence="6 7" key="1">
    <citation type="submission" date="2016-11" db="EMBL/GenBank/DDBJ databases">
        <title>Draft Genome Sequences of Nine Cyanobacterial Strains from Diverse Habitats.</title>
        <authorList>
            <person name="Zhu T."/>
            <person name="Hou S."/>
            <person name="Lu X."/>
            <person name="Hess W.R."/>
        </authorList>
    </citation>
    <scope>NUCLEOTIDE SEQUENCE [LARGE SCALE GENOMIC DNA]</scope>
    <source>
        <strain evidence="6 7">NIES-30</strain>
    </source>
</reference>
<feature type="transmembrane region" description="Helical" evidence="5">
    <location>
        <begin position="254"/>
        <end position="272"/>
    </location>
</feature>
<dbReference type="Pfam" id="PF03699">
    <property type="entry name" value="UPF0182"/>
    <property type="match status" value="1"/>
</dbReference>
<feature type="transmembrane region" description="Helical" evidence="5">
    <location>
        <begin position="14"/>
        <end position="36"/>
    </location>
</feature>
<dbReference type="Proteomes" id="UP000185557">
    <property type="component" value="Unassembled WGS sequence"/>
</dbReference>
<dbReference type="AlphaFoldDB" id="A0A1U7J731"/>
<evidence type="ECO:0000256" key="3">
    <source>
        <dbReference type="ARBA" id="ARBA00022989"/>
    </source>
</evidence>
<sequence>MTYSPAKSFKARRLLPWVVAITLLLVFSGSLVHLLTESWWFESVGYASVFWVRIKWQLALGVGSFVVYGGVLWANYQIARQITRDRVYRFLSRYSDPAQRQQIERFTHLGVAGLVFLLSLGVALRASSAWQTVLQFLNPTEFGTPDPIFQRDIGFYMFKLPLWQGLQDNLLGLLVWSLLLASAVYALKGEVRPERGWKYFLTGEAKAHLCLLLAAIAALLAVGFWLDRFSLLYSDSGVIFGAGYTDVHARLQSFWLMGFVTLAVAALFLIALGRSGFSLPIFGIVIYLGVLVLVNGMYPWVQQNFVVEPNELTMERPYIEHNIAFTREAYNLTSVVSEPFPANNSLDRAVIDANEPTIGNIRLWDYAPLLSTYKQLQEIRLYYNFEDVDVDRYTLNGDYRQVTLSARELPVEQLPPEAQNWINRQLKFTHGFGIVMSPVNQVTPNGLPDFFIRNVPPVSTVDLPLDQPRLYYGESTDNYIFTGANTDEFDYPQGDTNAAYRYTGAGGVPLNSWLRRLAYAFDLGNVRVLISNYFSPTTRIHYHRLITERVRQVAPFLTYDSDPYPAVIDGRIKWILDGYTSSDRYPYSEPLNRRTDMVSLVENTNPLMRNGVNYIRDAVKVFVDAYDGSLEFYARDRDDPLLATYSQIFPNLFKPIEELPANYREHLRYPLDIFTVQAQMYRAYHMENPEVFYNREDLWRFPEHGEEGAAEPMEPYYVIMKLPQLEGEEFMQILPFTPANRDNMIAWMAGGSDGDNYGKLLLYEFPKQELVFGPTQIEARISQTPEISEQLTLWSQQGSGVIRGTLLVIPVEQSLLYVQPIYLRADQGELPALQRVIVAYSDRVVMRETLTQSLDAIFGDAVAPPPTPAVPGTEPAPPSTVSDLVQSALESYQSGQQALQQGDWQRYGEAQQQLERALQELNQQNP</sequence>
<dbReference type="GO" id="GO:0005576">
    <property type="term" value="C:extracellular region"/>
    <property type="evidence" value="ECO:0007669"/>
    <property type="project" value="TreeGrafter"/>
</dbReference>
<dbReference type="OrthoDB" id="9763654at2"/>
<organism evidence="6 7">
    <name type="scientific">Phormidium tenue NIES-30</name>
    <dbReference type="NCBI Taxonomy" id="549789"/>
    <lineage>
        <taxon>Bacteria</taxon>
        <taxon>Bacillati</taxon>
        <taxon>Cyanobacteriota</taxon>
        <taxon>Cyanophyceae</taxon>
        <taxon>Oscillatoriophycideae</taxon>
        <taxon>Oscillatoriales</taxon>
        <taxon>Oscillatoriaceae</taxon>
        <taxon>Phormidium</taxon>
    </lineage>
</organism>
<dbReference type="InterPro" id="IPR005372">
    <property type="entry name" value="UPF0182"/>
</dbReference>
<evidence type="ECO:0000256" key="2">
    <source>
        <dbReference type="ARBA" id="ARBA00022692"/>
    </source>
</evidence>
<dbReference type="PANTHER" id="PTHR39344:SF1">
    <property type="entry name" value="UPF0182 PROTEIN SLL1060"/>
    <property type="match status" value="1"/>
</dbReference>
<feature type="transmembrane region" description="Helical" evidence="5">
    <location>
        <begin position="170"/>
        <end position="187"/>
    </location>
</feature>
<dbReference type="HAMAP" id="MF_01600">
    <property type="entry name" value="UPF0182"/>
    <property type="match status" value="1"/>
</dbReference>
<keyword evidence="3 5" id="KW-1133">Transmembrane helix</keyword>
<evidence type="ECO:0000313" key="7">
    <source>
        <dbReference type="Proteomes" id="UP000185557"/>
    </source>
</evidence>
<dbReference type="EMBL" id="MRCG01000005">
    <property type="protein sequence ID" value="OKH48752.1"/>
    <property type="molecule type" value="Genomic_DNA"/>
</dbReference>
<evidence type="ECO:0000256" key="5">
    <source>
        <dbReference type="HAMAP-Rule" id="MF_01600"/>
    </source>
</evidence>
<dbReference type="GO" id="GO:0005886">
    <property type="term" value="C:plasma membrane"/>
    <property type="evidence" value="ECO:0007669"/>
    <property type="project" value="UniProtKB-SubCell"/>
</dbReference>
<evidence type="ECO:0000256" key="4">
    <source>
        <dbReference type="ARBA" id="ARBA00023136"/>
    </source>
</evidence>
<protein>
    <recommendedName>
        <fullName evidence="5">UPF0182 protein NIES30_09460</fullName>
    </recommendedName>
</protein>
<dbReference type="PANTHER" id="PTHR39344">
    <property type="entry name" value="UPF0182 PROTEIN SLL1060"/>
    <property type="match status" value="1"/>
</dbReference>
<evidence type="ECO:0000313" key="6">
    <source>
        <dbReference type="EMBL" id="OKH48752.1"/>
    </source>
</evidence>
<feature type="transmembrane region" description="Helical" evidence="5">
    <location>
        <begin position="279"/>
        <end position="301"/>
    </location>
</feature>
<gene>
    <name evidence="6" type="ORF">NIES30_09460</name>
</gene>
<keyword evidence="7" id="KW-1185">Reference proteome</keyword>
<feature type="transmembrane region" description="Helical" evidence="5">
    <location>
        <begin position="207"/>
        <end position="226"/>
    </location>
</feature>
<keyword evidence="1 5" id="KW-1003">Cell membrane</keyword>
<accession>A0A1U7J731</accession>
<comment type="caution">
    <text evidence="6">The sequence shown here is derived from an EMBL/GenBank/DDBJ whole genome shotgun (WGS) entry which is preliminary data.</text>
</comment>
<comment type="similarity">
    <text evidence="5">Belongs to the UPF0182 family.</text>
</comment>
<keyword evidence="4 5" id="KW-0472">Membrane</keyword>
<proteinExistence type="inferred from homology"/>
<keyword evidence="2 5" id="KW-0812">Transmembrane</keyword>
<evidence type="ECO:0000256" key="1">
    <source>
        <dbReference type="ARBA" id="ARBA00022475"/>
    </source>
</evidence>
<name>A0A1U7J731_9CYAN</name>
<dbReference type="RefSeq" id="WP_073608164.1">
    <property type="nucleotide sequence ID" value="NZ_MRCG01000005.1"/>
</dbReference>
<comment type="subcellular location">
    <subcellularLocation>
        <location evidence="5">Cell membrane</location>
        <topology evidence="5">Multi-pass membrane protein</topology>
    </subcellularLocation>
</comment>
<feature type="transmembrane region" description="Helical" evidence="5">
    <location>
        <begin position="109"/>
        <end position="130"/>
    </location>
</feature>